<accession>A0A1C2DW31</accession>
<feature type="transmembrane region" description="Helical" evidence="1">
    <location>
        <begin position="51"/>
        <end position="71"/>
    </location>
</feature>
<feature type="transmembrane region" description="Helical" evidence="1">
    <location>
        <begin position="133"/>
        <end position="150"/>
    </location>
</feature>
<feature type="transmembrane region" description="Helical" evidence="1">
    <location>
        <begin position="108"/>
        <end position="127"/>
    </location>
</feature>
<feature type="transmembrane region" description="Helical" evidence="1">
    <location>
        <begin position="329"/>
        <end position="349"/>
    </location>
</feature>
<gene>
    <name evidence="2" type="ORF">QV13_11430</name>
</gene>
<dbReference type="Proteomes" id="UP000094412">
    <property type="component" value="Unassembled WGS sequence"/>
</dbReference>
<dbReference type="EMBL" id="MDEO01000031">
    <property type="protein sequence ID" value="OCX18836.1"/>
    <property type="molecule type" value="Genomic_DNA"/>
</dbReference>
<organism evidence="2 3">
    <name type="scientific">Mesorhizobium hungaricum</name>
    <dbReference type="NCBI Taxonomy" id="1566387"/>
    <lineage>
        <taxon>Bacteria</taxon>
        <taxon>Pseudomonadati</taxon>
        <taxon>Pseudomonadota</taxon>
        <taxon>Alphaproteobacteria</taxon>
        <taxon>Hyphomicrobiales</taxon>
        <taxon>Phyllobacteriaceae</taxon>
        <taxon>Mesorhizobium</taxon>
    </lineage>
</organism>
<feature type="transmembrane region" description="Helical" evidence="1">
    <location>
        <begin position="77"/>
        <end position="96"/>
    </location>
</feature>
<feature type="transmembrane region" description="Helical" evidence="1">
    <location>
        <begin position="218"/>
        <end position="237"/>
    </location>
</feature>
<feature type="transmembrane region" description="Helical" evidence="1">
    <location>
        <begin position="292"/>
        <end position="317"/>
    </location>
</feature>
<proteinExistence type="predicted"/>
<reference evidence="2 3" key="1">
    <citation type="submission" date="2016-08" db="EMBL/GenBank/DDBJ databases">
        <title>Whole genome sequence of Mesorhizobium sp. strain UASWS1009 isolated from industrial sewage.</title>
        <authorList>
            <person name="Crovadore J."/>
            <person name="Calmin G."/>
            <person name="Chablais R."/>
            <person name="Cochard B."/>
            <person name="Lefort F."/>
        </authorList>
    </citation>
    <scope>NUCLEOTIDE SEQUENCE [LARGE SCALE GENOMIC DNA]</scope>
    <source>
        <strain evidence="2 3">UASWS1009</strain>
    </source>
</reference>
<feature type="transmembrane region" description="Helical" evidence="1">
    <location>
        <begin position="369"/>
        <end position="391"/>
    </location>
</feature>
<name>A0A1C2DW31_9HYPH</name>
<feature type="transmembrane region" description="Helical" evidence="1">
    <location>
        <begin position="162"/>
        <end position="180"/>
    </location>
</feature>
<comment type="caution">
    <text evidence="2">The sequence shown here is derived from an EMBL/GenBank/DDBJ whole genome shotgun (WGS) entry which is preliminary data.</text>
</comment>
<keyword evidence="1" id="KW-0812">Transmembrane</keyword>
<evidence type="ECO:0000313" key="3">
    <source>
        <dbReference type="Proteomes" id="UP000094412"/>
    </source>
</evidence>
<feature type="transmembrane region" description="Helical" evidence="1">
    <location>
        <begin position="249"/>
        <end position="280"/>
    </location>
</feature>
<dbReference type="STRING" id="1566387.QV13_11430"/>
<evidence type="ECO:0000313" key="2">
    <source>
        <dbReference type="EMBL" id="OCX18836.1"/>
    </source>
</evidence>
<sequence>MRKRETYPIGPDGAVANGLADPAFGARPGRRGSASSRLASGKQDIVASRPLSWPIFLFLISLLVPWIINIGPMRLSVYRLVLLAWLFPCLVMWLSGKAGRIRLADISLLLYCLWCFLAISMVHGFGYAVQPSGMIFIETMGTYLLARCFIRDADDFHAMVSLFFKLVAFLLPFAVIEAWTGRNWLLSAFSSISRTFPDDYLQPRWGLRRVQSLFEHPILYGVVCASILAPTHLVLGYGKTLARRWSATIVVAAATLLSLSSGPLTALTCQALLLFWYWLFGSITSRWKILCGLLFLMAASIEVLSNRAVPVVFMSYFSFDESSAYMRVLIWRYGTASILNHPLFGIGFNPWNRPDWMTTSIDMYWIVDAVRHGIPAGFFVMFTFFSTYLPVAYRSGLDERTQVYRTAYLMALTGFFLVGWTVYFWNATYVVFIFALGSGAWILDTPQLSKPARAARPGATRAIGAMLPERPN</sequence>
<evidence type="ECO:0008006" key="4">
    <source>
        <dbReference type="Google" id="ProtNLM"/>
    </source>
</evidence>
<keyword evidence="3" id="KW-1185">Reference proteome</keyword>
<protein>
    <recommendedName>
        <fullName evidence="4">O-antigen polymerase</fullName>
    </recommendedName>
</protein>
<keyword evidence="1" id="KW-1133">Transmembrane helix</keyword>
<evidence type="ECO:0000256" key="1">
    <source>
        <dbReference type="SAM" id="Phobius"/>
    </source>
</evidence>
<dbReference type="AlphaFoldDB" id="A0A1C2DW31"/>
<keyword evidence="1" id="KW-0472">Membrane</keyword>